<dbReference type="GO" id="GO:0006289">
    <property type="term" value="P:nucleotide-excision repair"/>
    <property type="evidence" value="ECO:0007669"/>
    <property type="project" value="UniProtKB-UniRule"/>
</dbReference>
<keyword evidence="2 7" id="KW-0227">DNA damage</keyword>
<dbReference type="SUPFAM" id="SSF47781">
    <property type="entry name" value="RuvA domain 2-like"/>
    <property type="match status" value="1"/>
</dbReference>
<dbReference type="Gene3D" id="1.10.150.20">
    <property type="entry name" value="5' to 3' exonuclease, C-terminal subdomain"/>
    <property type="match status" value="1"/>
</dbReference>
<evidence type="ECO:0000256" key="4">
    <source>
        <dbReference type="ARBA" id="ARBA00022881"/>
    </source>
</evidence>
<dbReference type="HAMAP" id="MF_00203">
    <property type="entry name" value="UvrC"/>
    <property type="match status" value="1"/>
</dbReference>
<dbReference type="NCBIfam" id="TIGR00194">
    <property type="entry name" value="uvrC"/>
    <property type="match status" value="1"/>
</dbReference>
<dbReference type="EMBL" id="CP040798">
    <property type="protein sequence ID" value="QLB50021.1"/>
    <property type="molecule type" value="Genomic_DNA"/>
</dbReference>
<reference evidence="11 12" key="1">
    <citation type="submission" date="2019-06" db="EMBL/GenBank/DDBJ databases">
        <title>The organization of the Streptococcus sanguinis genomes.</title>
        <authorList>
            <person name="Wang H.Y."/>
            <person name="Chen Y.Y.M."/>
            <person name="Wu C.H."/>
        </authorList>
    </citation>
    <scope>NUCLEOTIDE SEQUENCE [LARGE SCALE GENOMIC DNA]</scope>
    <source>
        <strain evidence="11 12">CGMH058</strain>
    </source>
</reference>
<evidence type="ECO:0000313" key="12">
    <source>
        <dbReference type="Proteomes" id="UP000509535"/>
    </source>
</evidence>
<dbReference type="PROSITE" id="PS50164">
    <property type="entry name" value="GIY_YIG"/>
    <property type="match status" value="1"/>
</dbReference>
<evidence type="ECO:0000256" key="1">
    <source>
        <dbReference type="ARBA" id="ARBA00022490"/>
    </source>
</evidence>
<comment type="subunit">
    <text evidence="7">Interacts with UvrB in an incision complex.</text>
</comment>
<dbReference type="SUPFAM" id="SSF46600">
    <property type="entry name" value="C-terminal UvrC-binding domain of UvrB"/>
    <property type="match status" value="1"/>
</dbReference>
<dbReference type="GO" id="GO:0009380">
    <property type="term" value="C:excinuclease repair complex"/>
    <property type="evidence" value="ECO:0007669"/>
    <property type="project" value="InterPro"/>
</dbReference>
<dbReference type="GO" id="GO:0009381">
    <property type="term" value="F:excinuclease ABC activity"/>
    <property type="evidence" value="ECO:0007669"/>
    <property type="project" value="UniProtKB-UniRule"/>
</dbReference>
<accession>A0A7H8V176</accession>
<evidence type="ECO:0000313" key="11">
    <source>
        <dbReference type="EMBL" id="QLB50021.1"/>
    </source>
</evidence>
<comment type="similarity">
    <text evidence="7">Belongs to the UvrC family.</text>
</comment>
<dbReference type="FunFam" id="3.30.420.340:FF:000002">
    <property type="entry name" value="UvrABC system protein C"/>
    <property type="match status" value="1"/>
</dbReference>
<feature type="domain" description="UvrC family homology region profile" evidence="10">
    <location>
        <begin position="247"/>
        <end position="466"/>
    </location>
</feature>
<dbReference type="InterPro" id="IPR036876">
    <property type="entry name" value="UVR_dom_sf"/>
</dbReference>
<organism evidence="11 12">
    <name type="scientific">Streptococcus sanguinis</name>
    <dbReference type="NCBI Taxonomy" id="1305"/>
    <lineage>
        <taxon>Bacteria</taxon>
        <taxon>Bacillati</taxon>
        <taxon>Bacillota</taxon>
        <taxon>Bacilli</taxon>
        <taxon>Lactobacillales</taxon>
        <taxon>Streptococcaceae</taxon>
        <taxon>Streptococcus</taxon>
    </lineage>
</organism>
<dbReference type="InterPro" id="IPR001162">
    <property type="entry name" value="UvrC_RNase_H_dom"/>
</dbReference>
<dbReference type="PROSITE" id="PS50165">
    <property type="entry name" value="UVRC"/>
    <property type="match status" value="1"/>
</dbReference>
<dbReference type="Gene3D" id="3.40.1440.10">
    <property type="entry name" value="GIY-YIG endonuclease"/>
    <property type="match status" value="1"/>
</dbReference>
<gene>
    <name evidence="7 11" type="primary">uvrC</name>
    <name evidence="11" type="ORF">FDP16_05470</name>
</gene>
<dbReference type="Pfam" id="PF08459">
    <property type="entry name" value="UvrC_RNaseH_dom"/>
    <property type="match status" value="1"/>
</dbReference>
<dbReference type="GO" id="GO:0003677">
    <property type="term" value="F:DNA binding"/>
    <property type="evidence" value="ECO:0007669"/>
    <property type="project" value="UniProtKB-UniRule"/>
</dbReference>
<dbReference type="FunFam" id="1.10.150.20:FF:000005">
    <property type="entry name" value="UvrABC system protein C"/>
    <property type="match status" value="1"/>
</dbReference>
<dbReference type="Pfam" id="PF02151">
    <property type="entry name" value="UVR"/>
    <property type="match status" value="1"/>
</dbReference>
<dbReference type="SUPFAM" id="SSF82771">
    <property type="entry name" value="GIY-YIG endonuclease"/>
    <property type="match status" value="1"/>
</dbReference>
<dbReference type="AlphaFoldDB" id="A0A7H8V176"/>
<dbReference type="RefSeq" id="WP_176798851.1">
    <property type="nucleotide sequence ID" value="NZ_CP040798.1"/>
</dbReference>
<evidence type="ECO:0000256" key="7">
    <source>
        <dbReference type="HAMAP-Rule" id="MF_00203"/>
    </source>
</evidence>
<comment type="function">
    <text evidence="7">The UvrABC repair system catalyzes the recognition and processing of DNA lesions. UvrC both incises the 5' and 3' sides of the lesion. The N-terminal half is responsible for the 3' incision and the C-terminal half is responsible for the 5' incision.</text>
</comment>
<sequence length="606" mass="69555">MNKLIQSKLELLPTSPGCYIHKDKNDTIIYVGKAKNLRNRVRSYFRGSHDTKTEALVSEIEDFEFIVTESNIEALLLEINLIKENQPKYNIMLKDDKSYPFIKITNETYPRLIITRQVKKDGGLYFGPYPDVGAANEIKRLLDRLFPFRKCTNPPEKVCFYYHLGQCKAHTICQVDSQYFKELAQEVAAFLKGQDDQIIEDLRGKMAGAAQAMEFEKAAEYRDLIQSIGTLRTKQRVMAKDLQNRDVFGYYVDKGWMCVQVFFVRQGKLIERDVNLFPYYNDPDEDFLTYIGQFYQEKSHLKPNEILIPADIDEEAVRAMVDTKVLKPQRGEKKQLVNLAIKNARVSLQQKFDLLEKSIEKTQGAIENLGQLLNIPTPVRIESFDNSNIMGTSPVSAMVVFVNGKPSKKDYRKYKIKTVVGPDDYASMREVIKRRYSRVIRDGLTPPDLIIIDGGQGQVNVAKEVIQEQFGLDIPIAGLQKNDKHQTHELLFGDPLQVVELSRNSQEFFLLQRIQDEVHRFAITFHRQLRSKNSFSSQLDGIEGLGPKRKQNLMRHFKSLTKIKEASVDQIVEVGVPRAVAEAVQRKLNPEEVELAQVAEPIKELE</sequence>
<dbReference type="InterPro" id="IPR038476">
    <property type="entry name" value="UvrC_RNase_H_dom_sf"/>
</dbReference>
<keyword evidence="3 7" id="KW-0228">DNA excision</keyword>
<comment type="subcellular location">
    <subcellularLocation>
        <location evidence="7">Cytoplasm</location>
    </subcellularLocation>
</comment>
<dbReference type="PANTHER" id="PTHR30562:SF1">
    <property type="entry name" value="UVRABC SYSTEM PROTEIN C"/>
    <property type="match status" value="1"/>
</dbReference>
<dbReference type="InterPro" id="IPR001943">
    <property type="entry name" value="UVR_dom"/>
</dbReference>
<keyword evidence="6 7" id="KW-0742">SOS response</keyword>
<dbReference type="InterPro" id="IPR035901">
    <property type="entry name" value="GIY-YIG_endonuc_sf"/>
</dbReference>
<dbReference type="FunFam" id="3.40.1440.10:FF:000001">
    <property type="entry name" value="UvrABC system protein C"/>
    <property type="match status" value="1"/>
</dbReference>
<evidence type="ECO:0000259" key="10">
    <source>
        <dbReference type="PROSITE" id="PS50165"/>
    </source>
</evidence>
<evidence type="ECO:0000259" key="8">
    <source>
        <dbReference type="PROSITE" id="PS50151"/>
    </source>
</evidence>
<protein>
    <recommendedName>
        <fullName evidence="7">UvrABC system protein C</fullName>
        <shortName evidence="7">Protein UvrC</shortName>
    </recommendedName>
    <alternativeName>
        <fullName evidence="7">Excinuclease ABC subunit C</fullName>
    </alternativeName>
</protein>
<keyword evidence="4 7" id="KW-0267">Excision nuclease</keyword>
<dbReference type="PROSITE" id="PS50151">
    <property type="entry name" value="UVR"/>
    <property type="match status" value="1"/>
</dbReference>
<dbReference type="Pfam" id="PF22920">
    <property type="entry name" value="UvrC_RNaseH"/>
    <property type="match status" value="1"/>
</dbReference>
<dbReference type="Pfam" id="PF14520">
    <property type="entry name" value="HHH_5"/>
    <property type="match status" value="1"/>
</dbReference>
<feature type="domain" description="UVR" evidence="8">
    <location>
        <begin position="196"/>
        <end position="231"/>
    </location>
</feature>
<keyword evidence="1 7" id="KW-0963">Cytoplasm</keyword>
<dbReference type="SMART" id="SM00465">
    <property type="entry name" value="GIYc"/>
    <property type="match status" value="1"/>
</dbReference>
<evidence type="ECO:0000256" key="6">
    <source>
        <dbReference type="ARBA" id="ARBA00023236"/>
    </source>
</evidence>
<dbReference type="CDD" id="cd10434">
    <property type="entry name" value="GIY-YIG_UvrC_Cho"/>
    <property type="match status" value="1"/>
</dbReference>
<evidence type="ECO:0000259" key="9">
    <source>
        <dbReference type="PROSITE" id="PS50164"/>
    </source>
</evidence>
<dbReference type="Gene3D" id="3.30.420.340">
    <property type="entry name" value="UvrC, RNAse H endonuclease domain"/>
    <property type="match status" value="1"/>
</dbReference>
<dbReference type="GO" id="GO:0009432">
    <property type="term" value="P:SOS response"/>
    <property type="evidence" value="ECO:0007669"/>
    <property type="project" value="UniProtKB-UniRule"/>
</dbReference>
<proteinExistence type="inferred from homology"/>
<evidence type="ECO:0000256" key="5">
    <source>
        <dbReference type="ARBA" id="ARBA00023204"/>
    </source>
</evidence>
<dbReference type="Proteomes" id="UP000509535">
    <property type="component" value="Chromosome"/>
</dbReference>
<evidence type="ECO:0000256" key="3">
    <source>
        <dbReference type="ARBA" id="ARBA00022769"/>
    </source>
</evidence>
<dbReference type="PANTHER" id="PTHR30562">
    <property type="entry name" value="UVRC/OXIDOREDUCTASE"/>
    <property type="match status" value="1"/>
</dbReference>
<dbReference type="InterPro" id="IPR000305">
    <property type="entry name" value="GIY-YIG_endonuc"/>
</dbReference>
<dbReference type="GO" id="GO:0005737">
    <property type="term" value="C:cytoplasm"/>
    <property type="evidence" value="ECO:0007669"/>
    <property type="project" value="UniProtKB-SubCell"/>
</dbReference>
<name>A0A7H8V176_STRSA</name>
<dbReference type="Pfam" id="PF01541">
    <property type="entry name" value="GIY-YIG"/>
    <property type="match status" value="1"/>
</dbReference>
<keyword evidence="5 7" id="KW-0234">DNA repair</keyword>
<dbReference type="InterPro" id="IPR047296">
    <property type="entry name" value="GIY-YIG_UvrC_Cho"/>
</dbReference>
<dbReference type="InterPro" id="IPR010994">
    <property type="entry name" value="RuvA_2-like"/>
</dbReference>
<dbReference type="InterPro" id="IPR004791">
    <property type="entry name" value="UvrC"/>
</dbReference>
<feature type="domain" description="GIY-YIG" evidence="9">
    <location>
        <begin position="14"/>
        <end position="91"/>
    </location>
</feature>
<dbReference type="Gene3D" id="4.10.860.10">
    <property type="entry name" value="UVR domain"/>
    <property type="match status" value="1"/>
</dbReference>
<evidence type="ECO:0000256" key="2">
    <source>
        <dbReference type="ARBA" id="ARBA00022763"/>
    </source>
</evidence>
<dbReference type="FunFam" id="4.10.860.10:FF:000007">
    <property type="entry name" value="UvrABC system protein C"/>
    <property type="match status" value="1"/>
</dbReference>
<dbReference type="InterPro" id="IPR050066">
    <property type="entry name" value="UvrABC_protein_C"/>
</dbReference>